<evidence type="ECO:0000256" key="2">
    <source>
        <dbReference type="ARBA" id="ARBA00022670"/>
    </source>
</evidence>
<dbReference type="SMART" id="SM00645">
    <property type="entry name" value="Pept_C1"/>
    <property type="match status" value="1"/>
</dbReference>
<evidence type="ECO:0000256" key="7">
    <source>
        <dbReference type="ARBA" id="ARBA00023157"/>
    </source>
</evidence>
<evidence type="ECO:0000256" key="6">
    <source>
        <dbReference type="ARBA" id="ARBA00023145"/>
    </source>
</evidence>
<accession>H3AZW0</accession>
<evidence type="ECO:0000256" key="5">
    <source>
        <dbReference type="ARBA" id="ARBA00022807"/>
    </source>
</evidence>
<proteinExistence type="inferred from homology"/>
<evidence type="ECO:0000256" key="1">
    <source>
        <dbReference type="ARBA" id="ARBA00008455"/>
    </source>
</evidence>
<dbReference type="GO" id="GO:0006508">
    <property type="term" value="P:proteolysis"/>
    <property type="evidence" value="ECO:0007669"/>
    <property type="project" value="UniProtKB-KW"/>
</dbReference>
<reference evidence="13" key="1">
    <citation type="submission" date="2011-08" db="EMBL/GenBank/DDBJ databases">
        <title>The draft genome of Latimeria chalumnae.</title>
        <authorList>
            <person name="Di Palma F."/>
            <person name="Alfoldi J."/>
            <person name="Johnson J."/>
            <person name="Berlin A."/>
            <person name="Gnerre S."/>
            <person name="Jaffe D."/>
            <person name="MacCallum I."/>
            <person name="Young S."/>
            <person name="Walker B.J."/>
            <person name="Lander E."/>
            <person name="Lindblad-Toh K."/>
        </authorList>
    </citation>
    <scope>NUCLEOTIDE SEQUENCE [LARGE SCALE GENOMIC DNA]</scope>
    <source>
        <strain evidence="13">Wild caught</strain>
    </source>
</reference>
<dbReference type="AlphaFoldDB" id="H3AZW0"/>
<dbReference type="PROSITE" id="PS00639">
    <property type="entry name" value="THIOL_PROTEASE_HIS"/>
    <property type="match status" value="1"/>
</dbReference>
<evidence type="ECO:0008006" key="14">
    <source>
        <dbReference type="Google" id="ProtNLM"/>
    </source>
</evidence>
<evidence type="ECO:0000256" key="4">
    <source>
        <dbReference type="ARBA" id="ARBA00022801"/>
    </source>
</evidence>
<dbReference type="InterPro" id="IPR000668">
    <property type="entry name" value="Peptidase_C1A_C"/>
</dbReference>
<dbReference type="GeneTree" id="ENSGT00940000155176"/>
<dbReference type="Ensembl" id="ENSLACT00000015287.1">
    <property type="protein sequence ID" value="ENSLACP00000015181.1"/>
    <property type="gene ID" value="ENSLACG00000013364.1"/>
</dbReference>
<dbReference type="Gene3D" id="3.90.70.10">
    <property type="entry name" value="Cysteine proteinases"/>
    <property type="match status" value="1"/>
</dbReference>
<dbReference type="STRING" id="7897.ENSLACP00000015181"/>
<keyword evidence="7" id="KW-1015">Disulfide bond</keyword>
<dbReference type="OrthoDB" id="190265at2759"/>
<dbReference type="OMA" id="NLIDCTT"/>
<dbReference type="GeneID" id="102351684"/>
<evidence type="ECO:0000256" key="8">
    <source>
        <dbReference type="ARBA" id="ARBA00023180"/>
    </source>
</evidence>
<dbReference type="GO" id="GO:0005615">
    <property type="term" value="C:extracellular space"/>
    <property type="evidence" value="ECO:0007669"/>
    <property type="project" value="UniProtKB-ARBA"/>
</dbReference>
<feature type="signal peptide" evidence="9">
    <location>
        <begin position="1"/>
        <end position="25"/>
    </location>
</feature>
<keyword evidence="3 9" id="KW-0732">Signal</keyword>
<dbReference type="InterPro" id="IPR000169">
    <property type="entry name" value="Pept_cys_AS"/>
</dbReference>
<dbReference type="KEGG" id="lcm:102351684"/>
<dbReference type="InterPro" id="IPR025660">
    <property type="entry name" value="Pept_his_AS"/>
</dbReference>
<feature type="domain" description="Cathepsin propeptide inhibitor" evidence="11">
    <location>
        <begin position="41"/>
        <end position="101"/>
    </location>
</feature>
<feature type="chain" id="PRO_5018760787" description="Cathepsin S" evidence="9">
    <location>
        <begin position="26"/>
        <end position="346"/>
    </location>
</feature>
<organism evidence="12 13">
    <name type="scientific">Latimeria chalumnae</name>
    <name type="common">Coelacanth</name>
    <dbReference type="NCBI Taxonomy" id="7897"/>
    <lineage>
        <taxon>Eukaryota</taxon>
        <taxon>Metazoa</taxon>
        <taxon>Chordata</taxon>
        <taxon>Craniata</taxon>
        <taxon>Vertebrata</taxon>
        <taxon>Euteleostomi</taxon>
        <taxon>Coelacanthiformes</taxon>
        <taxon>Coelacanthidae</taxon>
        <taxon>Latimeria</taxon>
    </lineage>
</organism>
<dbReference type="RefSeq" id="XP_006001245.1">
    <property type="nucleotide sequence ID" value="XM_006001183.3"/>
</dbReference>
<evidence type="ECO:0000313" key="13">
    <source>
        <dbReference type="Proteomes" id="UP000008672"/>
    </source>
</evidence>
<dbReference type="FunFam" id="1.10.287.2250:FF:000003">
    <property type="entry name" value="Cathepsin L"/>
    <property type="match status" value="1"/>
</dbReference>
<name>H3AZW0_LATCH</name>
<dbReference type="InterPro" id="IPR013128">
    <property type="entry name" value="Peptidase_C1A"/>
</dbReference>
<dbReference type="InParanoid" id="H3AZW0"/>
<dbReference type="InterPro" id="IPR025661">
    <property type="entry name" value="Pept_asp_AS"/>
</dbReference>
<dbReference type="Bgee" id="ENSLACG00000013364">
    <property type="expression patterns" value="Expressed in pelvic fin and 6 other cell types or tissues"/>
</dbReference>
<reference evidence="12" key="2">
    <citation type="submission" date="2025-08" db="UniProtKB">
        <authorList>
            <consortium name="Ensembl"/>
        </authorList>
    </citation>
    <scope>IDENTIFICATION</scope>
</reference>
<dbReference type="EMBL" id="AFYH01118438">
    <property type="status" value="NOT_ANNOTATED_CDS"/>
    <property type="molecule type" value="Genomic_DNA"/>
</dbReference>
<keyword evidence="6" id="KW-0865">Zymogen</keyword>
<keyword evidence="2" id="KW-0645">Protease</keyword>
<dbReference type="EMBL" id="AFYH01118439">
    <property type="status" value="NOT_ANNOTATED_CDS"/>
    <property type="molecule type" value="Genomic_DNA"/>
</dbReference>
<dbReference type="EMBL" id="AFYH01118441">
    <property type="status" value="NOT_ANNOTATED_CDS"/>
    <property type="molecule type" value="Genomic_DNA"/>
</dbReference>
<dbReference type="Pfam" id="PF00112">
    <property type="entry name" value="Peptidase_C1"/>
    <property type="match status" value="1"/>
</dbReference>
<dbReference type="EMBL" id="AFYH01118440">
    <property type="status" value="NOT_ANNOTATED_CDS"/>
    <property type="molecule type" value="Genomic_DNA"/>
</dbReference>
<dbReference type="eggNOG" id="KOG1543">
    <property type="taxonomic scope" value="Eukaryota"/>
</dbReference>
<keyword evidence="8" id="KW-0325">Glycoprotein</keyword>
<evidence type="ECO:0000313" key="12">
    <source>
        <dbReference type="Ensembl" id="ENSLACP00000015181.1"/>
    </source>
</evidence>
<keyword evidence="5" id="KW-0788">Thiol protease</keyword>
<evidence type="ECO:0000256" key="9">
    <source>
        <dbReference type="SAM" id="SignalP"/>
    </source>
</evidence>
<dbReference type="PANTHER" id="PTHR12411">
    <property type="entry name" value="CYSTEINE PROTEASE FAMILY C1-RELATED"/>
    <property type="match status" value="1"/>
</dbReference>
<dbReference type="FunFam" id="3.90.70.10:FF:000006">
    <property type="entry name" value="Cathepsin S"/>
    <property type="match status" value="1"/>
</dbReference>
<evidence type="ECO:0000259" key="10">
    <source>
        <dbReference type="SMART" id="SM00645"/>
    </source>
</evidence>
<feature type="domain" description="Peptidase C1A papain C-terminal" evidence="10">
    <location>
        <begin position="128"/>
        <end position="345"/>
    </location>
</feature>
<dbReference type="InterPro" id="IPR038765">
    <property type="entry name" value="Papain-like_cys_pep_sf"/>
</dbReference>
<gene>
    <name evidence="12" type="primary">LOC102351684</name>
</gene>
<keyword evidence="13" id="KW-1185">Reference proteome</keyword>
<dbReference type="PROSITE" id="PS00640">
    <property type="entry name" value="THIOL_PROTEASE_ASN"/>
    <property type="match status" value="1"/>
</dbReference>
<dbReference type="GO" id="GO:0008234">
    <property type="term" value="F:cysteine-type peptidase activity"/>
    <property type="evidence" value="ECO:0007669"/>
    <property type="project" value="UniProtKB-KW"/>
</dbReference>
<dbReference type="SUPFAM" id="SSF54001">
    <property type="entry name" value="Cysteine proteinases"/>
    <property type="match status" value="1"/>
</dbReference>
<dbReference type="SMART" id="SM00848">
    <property type="entry name" value="Inhibitor_I29"/>
    <property type="match status" value="1"/>
</dbReference>
<keyword evidence="4" id="KW-0378">Hydrolase</keyword>
<dbReference type="InterPro" id="IPR013201">
    <property type="entry name" value="Prot_inhib_I29"/>
</dbReference>
<protein>
    <recommendedName>
        <fullName evidence="14">Cathepsin S</fullName>
    </recommendedName>
</protein>
<dbReference type="MEROPS" id="C01.034"/>
<dbReference type="Pfam" id="PF08246">
    <property type="entry name" value="Inhibitor_I29"/>
    <property type="match status" value="1"/>
</dbReference>
<dbReference type="CDD" id="cd02248">
    <property type="entry name" value="Peptidase_C1A"/>
    <property type="match status" value="1"/>
</dbReference>
<reference evidence="12" key="3">
    <citation type="submission" date="2025-09" db="UniProtKB">
        <authorList>
            <consortium name="Ensembl"/>
        </authorList>
    </citation>
    <scope>IDENTIFICATION</scope>
</reference>
<dbReference type="PROSITE" id="PS00139">
    <property type="entry name" value="THIOL_PROTEASE_CYS"/>
    <property type="match status" value="1"/>
</dbReference>
<dbReference type="InterPro" id="IPR039417">
    <property type="entry name" value="Peptidase_C1A_papain-like"/>
</dbReference>
<sequence>MNPKSPLRVFFQGLVFLQLFSTILAATLAQPSPDPTFNLHWQLWKKTHQKVYTSEDDELSRRLIWEKKLKFITVHNLEHSLGVHSYEVGMNQFGDMTTEEVKMMMGLKMLPRNKSDGTKVAPVKVSDLPESVDWRQKGCVTPVKNQGSCGSCWAFSSAAALEGQLKIKTGKLVSLSPQNLVDCSSTERYGNKGCNGGYIERAFQYVIDNNGIDSDKSYPYEFVEHACRYKISGRAANCSSFHRLPYGDEAALQAAVAKIGPVSVGIDGERPTFLHYSGGIYDDASCNSWNVNHAVLVVGYGAENGQQYWLIKNSWGPYWGENGYVRIARNKGNRCGVATDASYPLM</sequence>
<dbReference type="PRINTS" id="PR00705">
    <property type="entry name" value="PAPAIN"/>
</dbReference>
<evidence type="ECO:0000259" key="11">
    <source>
        <dbReference type="SMART" id="SM00848"/>
    </source>
</evidence>
<comment type="similarity">
    <text evidence="1">Belongs to the peptidase C1 family.</text>
</comment>
<dbReference type="Proteomes" id="UP000008672">
    <property type="component" value="Unassembled WGS sequence"/>
</dbReference>
<evidence type="ECO:0000256" key="3">
    <source>
        <dbReference type="ARBA" id="ARBA00022729"/>
    </source>
</evidence>
<dbReference type="HOGENOM" id="CLU_012184_1_2_1"/>